<sequence length="112" mass="12291">MRASVRLRQRALLVAEFRDVYVELVGLMELAARPGTLTMTELQPKAGKELAVSDLFPRVARAAGKAGTAAGDQSRRISVTQFGQTREFAPIPAWQHSLDDPQTLPVKMVLDC</sequence>
<dbReference type="Proteomes" id="UP001501326">
    <property type="component" value="Unassembled WGS sequence"/>
</dbReference>
<gene>
    <name evidence="1" type="ORF">GCM10009867_21010</name>
</gene>
<proteinExistence type="predicted"/>
<name>A0ABN3UNR9_9MICO</name>
<comment type="caution">
    <text evidence="1">The sequence shown here is derived from an EMBL/GenBank/DDBJ whole genome shotgun (WGS) entry which is preliminary data.</text>
</comment>
<dbReference type="EMBL" id="BAAARN010000001">
    <property type="protein sequence ID" value="GAA2736402.1"/>
    <property type="molecule type" value="Genomic_DNA"/>
</dbReference>
<evidence type="ECO:0000313" key="1">
    <source>
        <dbReference type="EMBL" id="GAA2736402.1"/>
    </source>
</evidence>
<evidence type="ECO:0000313" key="2">
    <source>
        <dbReference type="Proteomes" id="UP001501326"/>
    </source>
</evidence>
<accession>A0ABN3UNR9</accession>
<protein>
    <submittedName>
        <fullName evidence="1">Uncharacterized protein</fullName>
    </submittedName>
</protein>
<keyword evidence="2" id="KW-1185">Reference proteome</keyword>
<reference evidence="1 2" key="1">
    <citation type="journal article" date="2019" name="Int. J. Syst. Evol. Microbiol.">
        <title>The Global Catalogue of Microorganisms (GCM) 10K type strain sequencing project: providing services to taxonomists for standard genome sequencing and annotation.</title>
        <authorList>
            <consortium name="The Broad Institute Genomics Platform"/>
            <consortium name="The Broad Institute Genome Sequencing Center for Infectious Disease"/>
            <person name="Wu L."/>
            <person name="Ma J."/>
        </authorList>
    </citation>
    <scope>NUCLEOTIDE SEQUENCE [LARGE SCALE GENOMIC DNA]</scope>
    <source>
        <strain evidence="1 2">JCM 16378</strain>
    </source>
</reference>
<organism evidence="1 2">
    <name type="scientific">Pedococcus aerophilus</name>
    <dbReference type="NCBI Taxonomy" id="436356"/>
    <lineage>
        <taxon>Bacteria</taxon>
        <taxon>Bacillati</taxon>
        <taxon>Actinomycetota</taxon>
        <taxon>Actinomycetes</taxon>
        <taxon>Micrococcales</taxon>
        <taxon>Intrasporangiaceae</taxon>
        <taxon>Pedococcus</taxon>
    </lineage>
</organism>